<dbReference type="Pfam" id="PF00646">
    <property type="entry name" value="F-box"/>
    <property type="match status" value="1"/>
</dbReference>
<dbReference type="InterPro" id="IPR036047">
    <property type="entry name" value="F-box-like_dom_sf"/>
</dbReference>
<feature type="domain" description="Protein kinase" evidence="4">
    <location>
        <begin position="1"/>
        <end position="70"/>
    </location>
</feature>
<dbReference type="PANTHER" id="PTHR44329:SF298">
    <property type="entry name" value="MIXED LINEAGE KINASE DOMAIN-LIKE PROTEIN"/>
    <property type="match status" value="1"/>
</dbReference>
<sequence>MWSMVTGSSPFKKYKSKNQNINFASILISGERDTIPPYTPPELTQLIKKCWDGDPSVRPDFSQIIEELYLMKCPYRDVYFCRLYEGLLPDDLGRVLKKIASNLPKKDKINLSRVCKQFYRILQKKPSL</sequence>
<dbReference type="GO" id="GO:0004674">
    <property type="term" value="F:protein serine/threonine kinase activity"/>
    <property type="evidence" value="ECO:0007669"/>
    <property type="project" value="TreeGrafter"/>
</dbReference>
<evidence type="ECO:0000256" key="2">
    <source>
        <dbReference type="ARBA" id="ARBA00022777"/>
    </source>
</evidence>
<dbReference type="PANTHER" id="PTHR44329">
    <property type="entry name" value="SERINE/THREONINE-PROTEIN KINASE TNNI3K-RELATED"/>
    <property type="match status" value="1"/>
</dbReference>
<dbReference type="InterPro" id="IPR001810">
    <property type="entry name" value="F-box_dom"/>
</dbReference>
<dbReference type="EMBL" id="GIBP01009754">
    <property type="protein sequence ID" value="NDV38723.1"/>
    <property type="molecule type" value="Transcribed_RNA"/>
</dbReference>
<accession>A0A6B2LNW0</accession>
<name>A0A6B2LNW0_9EUKA</name>
<dbReference type="GO" id="GO:0005524">
    <property type="term" value="F:ATP binding"/>
    <property type="evidence" value="ECO:0007669"/>
    <property type="project" value="UniProtKB-KW"/>
</dbReference>
<dbReference type="InterPro" id="IPR001245">
    <property type="entry name" value="Ser-Thr/Tyr_kinase_cat_dom"/>
</dbReference>
<evidence type="ECO:0000313" key="5">
    <source>
        <dbReference type="EMBL" id="NDV38723.1"/>
    </source>
</evidence>
<evidence type="ECO:0000256" key="1">
    <source>
        <dbReference type="ARBA" id="ARBA00022741"/>
    </source>
</evidence>
<keyword evidence="2" id="KW-0418">Kinase</keyword>
<dbReference type="CDD" id="cd09917">
    <property type="entry name" value="F-box_SF"/>
    <property type="match status" value="1"/>
</dbReference>
<dbReference type="AlphaFoldDB" id="A0A6B2LNW0"/>
<keyword evidence="1" id="KW-0547">Nucleotide-binding</keyword>
<dbReference type="PROSITE" id="PS50011">
    <property type="entry name" value="PROTEIN_KINASE_DOM"/>
    <property type="match status" value="1"/>
</dbReference>
<dbReference type="SUPFAM" id="SSF56112">
    <property type="entry name" value="Protein kinase-like (PK-like)"/>
    <property type="match status" value="1"/>
</dbReference>
<proteinExistence type="predicted"/>
<protein>
    <recommendedName>
        <fullName evidence="4">Protein kinase domain-containing protein</fullName>
    </recommendedName>
</protein>
<organism evidence="5">
    <name type="scientific">Arcella intermedia</name>
    <dbReference type="NCBI Taxonomy" id="1963864"/>
    <lineage>
        <taxon>Eukaryota</taxon>
        <taxon>Amoebozoa</taxon>
        <taxon>Tubulinea</taxon>
        <taxon>Elardia</taxon>
        <taxon>Arcellinida</taxon>
        <taxon>Sphaerothecina</taxon>
        <taxon>Arcellidae</taxon>
        <taxon>Arcella</taxon>
    </lineage>
</organism>
<dbReference type="Pfam" id="PF07714">
    <property type="entry name" value="PK_Tyr_Ser-Thr"/>
    <property type="match status" value="1"/>
</dbReference>
<keyword evidence="2" id="KW-0808">Transferase</keyword>
<dbReference type="SUPFAM" id="SSF81383">
    <property type="entry name" value="F-box domain"/>
    <property type="match status" value="1"/>
</dbReference>
<dbReference type="InterPro" id="IPR051681">
    <property type="entry name" value="Ser/Thr_Kinases-Pseudokinases"/>
</dbReference>
<reference evidence="5" key="1">
    <citation type="journal article" date="2020" name="J. Eukaryot. Microbiol.">
        <title>De novo Sequencing, Assembly and Annotation of the Transcriptome for the Free-Living Testate Amoeba Arcella intermedia.</title>
        <authorList>
            <person name="Ribeiro G.M."/>
            <person name="Porfirio-Sousa A.L."/>
            <person name="Maurer-Alcala X.X."/>
            <person name="Katz L.A."/>
            <person name="Lahr D.J.G."/>
        </authorList>
    </citation>
    <scope>NUCLEOTIDE SEQUENCE</scope>
</reference>
<dbReference type="InterPro" id="IPR011009">
    <property type="entry name" value="Kinase-like_dom_sf"/>
</dbReference>
<dbReference type="Gene3D" id="1.20.1280.50">
    <property type="match status" value="1"/>
</dbReference>
<dbReference type="InterPro" id="IPR000719">
    <property type="entry name" value="Prot_kinase_dom"/>
</dbReference>
<dbReference type="Gene3D" id="1.10.510.10">
    <property type="entry name" value="Transferase(Phosphotransferase) domain 1"/>
    <property type="match status" value="1"/>
</dbReference>
<evidence type="ECO:0000259" key="4">
    <source>
        <dbReference type="PROSITE" id="PS50011"/>
    </source>
</evidence>
<keyword evidence="3" id="KW-0067">ATP-binding</keyword>
<evidence type="ECO:0000256" key="3">
    <source>
        <dbReference type="ARBA" id="ARBA00022840"/>
    </source>
</evidence>